<proteinExistence type="predicted"/>
<feature type="transmembrane region" description="Helical" evidence="1">
    <location>
        <begin position="165"/>
        <end position="191"/>
    </location>
</feature>
<accession>A0A1G1YPQ1</accession>
<dbReference type="AlphaFoldDB" id="A0A1G1YPQ1"/>
<evidence type="ECO:0000313" key="2">
    <source>
        <dbReference type="EMBL" id="OGY54343.1"/>
    </source>
</evidence>
<dbReference type="Proteomes" id="UP000176512">
    <property type="component" value="Unassembled WGS sequence"/>
</dbReference>
<keyword evidence="1" id="KW-0812">Transmembrane</keyword>
<reference evidence="2 3" key="1">
    <citation type="journal article" date="2016" name="Nat. Commun.">
        <title>Thousands of microbial genomes shed light on interconnected biogeochemical processes in an aquifer system.</title>
        <authorList>
            <person name="Anantharaman K."/>
            <person name="Brown C.T."/>
            <person name="Hug L.A."/>
            <person name="Sharon I."/>
            <person name="Castelle C.J."/>
            <person name="Probst A.J."/>
            <person name="Thomas B.C."/>
            <person name="Singh A."/>
            <person name="Wilkins M.J."/>
            <person name="Karaoz U."/>
            <person name="Brodie E.L."/>
            <person name="Williams K.H."/>
            <person name="Hubbard S.S."/>
            <person name="Banfield J.F."/>
        </authorList>
    </citation>
    <scope>NUCLEOTIDE SEQUENCE [LARGE SCALE GENOMIC DNA]</scope>
</reference>
<organism evidence="2 3">
    <name type="scientific">Candidatus Buchananbacteria bacterium RIFCSPLOWO2_01_FULL_46_12</name>
    <dbReference type="NCBI Taxonomy" id="1797546"/>
    <lineage>
        <taxon>Bacteria</taxon>
        <taxon>Candidatus Buchananiibacteriota</taxon>
    </lineage>
</organism>
<keyword evidence="1" id="KW-0472">Membrane</keyword>
<gene>
    <name evidence="2" type="ORF">A3A24_02940</name>
</gene>
<sequence length="280" mass="30690">MEETINQAGQTVGGSPQKLPGVLALLNRAFSVYKERLAVIAGIAAVPTLFGVLQIFVGMAIPIVFFFVVFLGTIFSFLSYLAFVSVMTTEGQSVGDAYRKSIQMALPALWVSILTAIAVMGGFILLIVPGVILSLLFCVSFYVLFVENRRGLSALISSWHYARGYLWAIAWRFLFLSIIMLLVTLVISFATNGPSFLTPSAQEGMSLPYRLLYLFFSNFIALPLSVIYTYGIYQVLKQSKVASLLEVDEKEIKRKIIIFSVLGLLAIAAVVVGVVVFALL</sequence>
<evidence type="ECO:0008006" key="4">
    <source>
        <dbReference type="Google" id="ProtNLM"/>
    </source>
</evidence>
<feature type="transmembrane region" description="Helical" evidence="1">
    <location>
        <begin position="256"/>
        <end position="279"/>
    </location>
</feature>
<protein>
    <recommendedName>
        <fullName evidence="4">Glycerophosphoryl diester phosphodiesterase membrane domain-containing protein</fullName>
    </recommendedName>
</protein>
<name>A0A1G1YPQ1_9BACT</name>
<keyword evidence="1" id="KW-1133">Transmembrane helix</keyword>
<dbReference type="EMBL" id="MHIP01000034">
    <property type="protein sequence ID" value="OGY54343.1"/>
    <property type="molecule type" value="Genomic_DNA"/>
</dbReference>
<evidence type="ECO:0000313" key="3">
    <source>
        <dbReference type="Proteomes" id="UP000176512"/>
    </source>
</evidence>
<comment type="caution">
    <text evidence="2">The sequence shown here is derived from an EMBL/GenBank/DDBJ whole genome shotgun (WGS) entry which is preliminary data.</text>
</comment>
<feature type="transmembrane region" description="Helical" evidence="1">
    <location>
        <begin position="37"/>
        <end position="57"/>
    </location>
</feature>
<feature type="transmembrane region" description="Helical" evidence="1">
    <location>
        <begin position="63"/>
        <end position="83"/>
    </location>
</feature>
<feature type="transmembrane region" description="Helical" evidence="1">
    <location>
        <begin position="104"/>
        <end position="120"/>
    </location>
</feature>
<feature type="transmembrane region" description="Helical" evidence="1">
    <location>
        <begin position="211"/>
        <end position="236"/>
    </location>
</feature>
<evidence type="ECO:0000256" key="1">
    <source>
        <dbReference type="SAM" id="Phobius"/>
    </source>
</evidence>
<feature type="transmembrane region" description="Helical" evidence="1">
    <location>
        <begin position="126"/>
        <end position="145"/>
    </location>
</feature>